<name>A0A1C6VBH5_9ACTN</name>
<evidence type="ECO:0000313" key="2">
    <source>
        <dbReference type="EMBL" id="SCL63679.1"/>
    </source>
</evidence>
<reference evidence="2 3" key="1">
    <citation type="submission" date="2016-06" db="EMBL/GenBank/DDBJ databases">
        <authorList>
            <person name="Kjaerup R.B."/>
            <person name="Dalgaard T.S."/>
            <person name="Juul-Madsen H.R."/>
        </authorList>
    </citation>
    <scope>NUCLEOTIDE SEQUENCE [LARGE SCALE GENOMIC DNA]</scope>
    <source>
        <strain evidence="2 3">DSM 45577</strain>
    </source>
</reference>
<evidence type="ECO:0000313" key="3">
    <source>
        <dbReference type="Proteomes" id="UP000198937"/>
    </source>
</evidence>
<dbReference type="AlphaFoldDB" id="A0A1C6VBH5"/>
<gene>
    <name evidence="2" type="ORF">GA0070617_5268</name>
</gene>
<feature type="compositionally biased region" description="Low complexity" evidence="1">
    <location>
        <begin position="16"/>
        <end position="30"/>
    </location>
</feature>
<protein>
    <submittedName>
        <fullName evidence="2">Uncharacterized protein</fullName>
    </submittedName>
</protein>
<feature type="compositionally biased region" description="Gly residues" evidence="1">
    <location>
        <begin position="31"/>
        <end position="42"/>
    </location>
</feature>
<keyword evidence="3" id="KW-1185">Reference proteome</keyword>
<proteinExistence type="predicted"/>
<dbReference type="Proteomes" id="UP000198937">
    <property type="component" value="Unassembled WGS sequence"/>
</dbReference>
<evidence type="ECO:0000256" key="1">
    <source>
        <dbReference type="SAM" id="MobiDB-lite"/>
    </source>
</evidence>
<feature type="region of interest" description="Disordered" evidence="1">
    <location>
        <begin position="1"/>
        <end position="74"/>
    </location>
</feature>
<accession>A0A1C6VBH5</accession>
<sequence length="74" mass="6675">MLAGGALAGDEPAENPLAGGALAGDLPAGGALVGGAPAGDGPTGSSSAHGGVRDSRGAGGRYADQESGSGRADS</sequence>
<dbReference type="RefSeq" id="WP_175440387.1">
    <property type="nucleotide sequence ID" value="NZ_BMMJ01000007.1"/>
</dbReference>
<organism evidence="2 3">
    <name type="scientific">Micromonospora yangpuensis</name>
    <dbReference type="NCBI Taxonomy" id="683228"/>
    <lineage>
        <taxon>Bacteria</taxon>
        <taxon>Bacillati</taxon>
        <taxon>Actinomycetota</taxon>
        <taxon>Actinomycetes</taxon>
        <taxon>Micromonosporales</taxon>
        <taxon>Micromonosporaceae</taxon>
        <taxon>Micromonospora</taxon>
    </lineage>
</organism>
<dbReference type="EMBL" id="FMIA01000002">
    <property type="protein sequence ID" value="SCL63679.1"/>
    <property type="molecule type" value="Genomic_DNA"/>
</dbReference>